<evidence type="ECO:0000313" key="4">
    <source>
        <dbReference type="Proteomes" id="UP000182057"/>
    </source>
</evidence>
<dbReference type="Proteomes" id="UP000219259">
    <property type="component" value="Unassembled WGS sequence"/>
</dbReference>
<sequence>METVVVVLMILVCFNFMLKQTYRKWGSVTLIAVVCALFVGLIWPYAIEQSKTQIADWLSNPALMLDTSVVLSIEVVLQMAFCMLAAHVMTTGRIRKRTLWSYKALRWFPGLLIFPVLFSGLVALIFSFPGVSFPRIAWSMAAGVLVLIPAGTFVLQRLLPEKELRLELLFLANALIAVLGVITTVNGRTAVTGNTVIDWSALAALTALILVGLIAGFFTARIKLYYKLRKNKEI</sequence>
<organism evidence="3 4">
    <name type="scientific">Tannerella forsythia</name>
    <name type="common">Bacteroides forsythus</name>
    <dbReference type="NCBI Taxonomy" id="28112"/>
    <lineage>
        <taxon>Bacteria</taxon>
        <taxon>Pseudomonadati</taxon>
        <taxon>Bacteroidota</taxon>
        <taxon>Bacteroidia</taxon>
        <taxon>Bacteroidales</taxon>
        <taxon>Tannerellaceae</taxon>
        <taxon>Tannerella</taxon>
    </lineage>
</organism>
<feature type="transmembrane region" description="Helical" evidence="1">
    <location>
        <begin position="136"/>
        <end position="156"/>
    </location>
</feature>
<keyword evidence="1" id="KW-1133">Transmembrane helix</keyword>
<feature type="transmembrane region" description="Helical" evidence="1">
    <location>
        <begin position="168"/>
        <end position="187"/>
    </location>
</feature>
<dbReference type="AlphaFoldDB" id="A0A1D3URF9"/>
<evidence type="ECO:0000313" key="5">
    <source>
        <dbReference type="Proteomes" id="UP000219259"/>
    </source>
</evidence>
<dbReference type="RefSeq" id="WP_014225390.1">
    <property type="nucleotide sequence ID" value="NZ_CAJPTF010000052.1"/>
</dbReference>
<evidence type="ECO:0000313" key="3">
    <source>
        <dbReference type="EMBL" id="SCQ22651.1"/>
    </source>
</evidence>
<dbReference type="Proteomes" id="UP000182057">
    <property type="component" value="Unassembled WGS sequence"/>
</dbReference>
<gene>
    <name evidence="2" type="ORF">CLI86_05855</name>
    <name evidence="3" type="ORF">TFUB20_01788</name>
</gene>
<evidence type="ECO:0000313" key="2">
    <source>
        <dbReference type="EMBL" id="PDP44037.1"/>
    </source>
</evidence>
<dbReference type="EMBL" id="FMMM01000062">
    <property type="protein sequence ID" value="SCQ22651.1"/>
    <property type="molecule type" value="Genomic_DNA"/>
</dbReference>
<proteinExistence type="predicted"/>
<keyword evidence="1" id="KW-0472">Membrane</keyword>
<dbReference type="EMBL" id="NSLJ01000011">
    <property type="protein sequence ID" value="PDP44037.1"/>
    <property type="molecule type" value="Genomic_DNA"/>
</dbReference>
<feature type="transmembrane region" description="Helical" evidence="1">
    <location>
        <begin position="107"/>
        <end position="130"/>
    </location>
</feature>
<feature type="transmembrane region" description="Helical" evidence="1">
    <location>
        <begin position="199"/>
        <end position="220"/>
    </location>
</feature>
<reference evidence="3 4" key="1">
    <citation type="submission" date="2016-09" db="EMBL/GenBank/DDBJ databases">
        <authorList>
            <person name="Capua I."/>
            <person name="De Benedictis P."/>
            <person name="Joannis T."/>
            <person name="Lombin L.H."/>
            <person name="Cattoli G."/>
        </authorList>
    </citation>
    <scope>NUCLEOTIDE SEQUENCE [LARGE SCALE GENOMIC DNA]</scope>
    <source>
        <strain evidence="3 4">UB20</strain>
    </source>
</reference>
<accession>A0A1D3URF9</accession>
<dbReference type="GeneID" id="34759162"/>
<evidence type="ECO:0000256" key="1">
    <source>
        <dbReference type="SAM" id="Phobius"/>
    </source>
</evidence>
<keyword evidence="1" id="KW-0812">Transmembrane</keyword>
<dbReference type="OrthoDB" id="1047589at2"/>
<dbReference type="OMA" id="MILVCFN"/>
<feature type="transmembrane region" description="Helical" evidence="1">
    <location>
        <begin position="67"/>
        <end position="86"/>
    </location>
</feature>
<protein>
    <submittedName>
        <fullName evidence="3">Uncharacterized protein</fullName>
    </submittedName>
</protein>
<reference evidence="2 5" key="2">
    <citation type="submission" date="2017-09" db="EMBL/GenBank/DDBJ databases">
        <title>Phase variable restriction modification systems are present in the genome sequences of periodontal pathogens Prevotella intermedia, Tannerella forsythia and Porphyromonas gingivalis.</title>
        <authorList>
            <person name="Haigh R.D."/>
            <person name="Crawford L."/>
            <person name="Ralph J."/>
            <person name="Wanford J."/>
            <person name="Vartoukian S.R."/>
            <person name="Hijazib K."/>
            <person name="Wade W."/>
            <person name="Oggioni M.R."/>
        </authorList>
    </citation>
    <scope>NUCLEOTIDE SEQUENCE [LARGE SCALE GENOMIC DNA]</scope>
    <source>
        <strain evidence="2 5">WW11663</strain>
    </source>
</reference>
<name>A0A1D3URF9_TANFO</name>
<feature type="transmembrane region" description="Helical" evidence="1">
    <location>
        <begin position="25"/>
        <end position="47"/>
    </location>
</feature>